<dbReference type="InterPro" id="IPR051701">
    <property type="entry name" value="Mito_OM_Translocase_MSP1"/>
</dbReference>
<dbReference type="GO" id="GO:0045211">
    <property type="term" value="C:postsynaptic membrane"/>
    <property type="evidence" value="ECO:0007669"/>
    <property type="project" value="UniProtKB-SubCell"/>
</dbReference>
<comment type="similarity">
    <text evidence="7">Belongs to the AAA ATPase family. MSP1 subfamily.</text>
</comment>
<dbReference type="GO" id="GO:0005741">
    <property type="term" value="C:mitochondrial outer membrane"/>
    <property type="evidence" value="ECO:0007669"/>
    <property type="project" value="TreeGrafter"/>
</dbReference>
<proteinExistence type="inferred from homology"/>
<dbReference type="Gene3D" id="1.10.8.60">
    <property type="match status" value="1"/>
</dbReference>
<dbReference type="GeneTree" id="ENSGT00940000166329"/>
<evidence type="ECO:0000259" key="11">
    <source>
        <dbReference type="SMART" id="SM00382"/>
    </source>
</evidence>
<evidence type="ECO:0000256" key="6">
    <source>
        <dbReference type="ARBA" id="ARBA00037805"/>
    </source>
</evidence>
<accession>A0A8C4R6W6</accession>
<dbReference type="PANTHER" id="PTHR45644">
    <property type="entry name" value="AAA ATPASE, PUTATIVE (AFU_ORTHOLOGUE AFUA_2G12920)-RELATED-RELATED"/>
    <property type="match status" value="1"/>
</dbReference>
<organism evidence="12 13">
    <name type="scientific">Eptatretus burgeri</name>
    <name type="common">Inshore hagfish</name>
    <dbReference type="NCBI Taxonomy" id="7764"/>
    <lineage>
        <taxon>Eukaryota</taxon>
        <taxon>Metazoa</taxon>
        <taxon>Chordata</taxon>
        <taxon>Craniata</taxon>
        <taxon>Vertebrata</taxon>
        <taxon>Cyclostomata</taxon>
        <taxon>Myxini</taxon>
        <taxon>Myxiniformes</taxon>
        <taxon>Myxinidae</taxon>
        <taxon>Eptatretinae</taxon>
        <taxon>Eptatretus</taxon>
    </lineage>
</organism>
<dbReference type="PROSITE" id="PS00674">
    <property type="entry name" value="AAA"/>
    <property type="match status" value="1"/>
</dbReference>
<reference evidence="12" key="2">
    <citation type="submission" date="2025-09" db="UniProtKB">
        <authorList>
            <consortium name="Ensembl"/>
        </authorList>
    </citation>
    <scope>IDENTIFICATION</scope>
</reference>
<evidence type="ECO:0000256" key="2">
    <source>
        <dbReference type="ARBA" id="ARBA00004549"/>
    </source>
</evidence>
<evidence type="ECO:0000256" key="3">
    <source>
        <dbReference type="ARBA" id="ARBA00022741"/>
    </source>
</evidence>
<evidence type="ECO:0000256" key="4">
    <source>
        <dbReference type="ARBA" id="ARBA00022840"/>
    </source>
</evidence>
<dbReference type="InterPro" id="IPR003960">
    <property type="entry name" value="ATPase_AAA_CS"/>
</dbReference>
<evidence type="ECO:0000256" key="10">
    <source>
        <dbReference type="RuleBase" id="RU003651"/>
    </source>
</evidence>
<evidence type="ECO:0000313" key="13">
    <source>
        <dbReference type="Proteomes" id="UP000694388"/>
    </source>
</evidence>
<evidence type="ECO:0000256" key="5">
    <source>
        <dbReference type="ARBA" id="ARBA00023128"/>
    </source>
</evidence>
<evidence type="ECO:0000256" key="8">
    <source>
        <dbReference type="ARBA" id="ARBA00040718"/>
    </source>
</evidence>
<dbReference type="GO" id="GO:0016887">
    <property type="term" value="F:ATP hydrolysis activity"/>
    <property type="evidence" value="ECO:0007669"/>
    <property type="project" value="InterPro"/>
</dbReference>
<evidence type="ECO:0000256" key="9">
    <source>
        <dbReference type="ARBA" id="ARBA00048588"/>
    </source>
</evidence>
<dbReference type="Gene3D" id="3.40.50.300">
    <property type="entry name" value="P-loop containing nucleotide triphosphate hydrolases"/>
    <property type="match status" value="1"/>
</dbReference>
<keyword evidence="13" id="KW-1185">Reference proteome</keyword>
<dbReference type="InterPro" id="IPR027417">
    <property type="entry name" value="P-loop_NTPase"/>
</dbReference>
<feature type="domain" description="AAA+ ATPase" evidence="11">
    <location>
        <begin position="175"/>
        <end position="311"/>
    </location>
</feature>
<dbReference type="SUPFAM" id="SSF52540">
    <property type="entry name" value="P-loop containing nucleoside triphosphate hydrolases"/>
    <property type="match status" value="1"/>
</dbReference>
<keyword evidence="5" id="KW-0496">Mitochondrion</keyword>
<dbReference type="Pfam" id="PF00004">
    <property type="entry name" value="AAA"/>
    <property type="match status" value="1"/>
</dbReference>
<dbReference type="GO" id="GO:0140570">
    <property type="term" value="P:extraction of mislocalized protein from mitochondrial outer membrane"/>
    <property type="evidence" value="ECO:0007669"/>
    <property type="project" value="TreeGrafter"/>
</dbReference>
<dbReference type="GO" id="GO:0005524">
    <property type="term" value="F:ATP binding"/>
    <property type="evidence" value="ECO:0007669"/>
    <property type="project" value="UniProtKB-KW"/>
</dbReference>
<dbReference type="Ensembl" id="ENSEBUT00000025824.1">
    <property type="protein sequence ID" value="ENSEBUP00000025248.1"/>
    <property type="gene ID" value="ENSEBUG00000015578.1"/>
</dbReference>
<dbReference type="SMART" id="SM00382">
    <property type="entry name" value="AAA"/>
    <property type="match status" value="1"/>
</dbReference>
<dbReference type="AlphaFoldDB" id="A0A8C4R6W6"/>
<comment type="subcellular location">
    <subcellularLocation>
        <location evidence="1">Mitochondrion</location>
    </subcellularLocation>
    <subcellularLocation>
        <location evidence="2">Peroxisome membrane</location>
        <topology evidence="2">Single-pass membrane protein</topology>
    </subcellularLocation>
    <subcellularLocation>
        <location evidence="6">Postsynaptic cell membrane</location>
        <topology evidence="6">Single-pass membrane protein</topology>
    </subcellularLocation>
</comment>
<dbReference type="GO" id="GO:0005778">
    <property type="term" value="C:peroxisomal membrane"/>
    <property type="evidence" value="ECO:0007669"/>
    <property type="project" value="UniProtKB-SubCell"/>
</dbReference>
<evidence type="ECO:0000256" key="1">
    <source>
        <dbReference type="ARBA" id="ARBA00004173"/>
    </source>
</evidence>
<dbReference type="PANTHER" id="PTHR45644:SF3">
    <property type="entry name" value="FI08533P-RELATED"/>
    <property type="match status" value="1"/>
</dbReference>
<dbReference type="OMA" id="CRNAAMR"/>
<keyword evidence="3 10" id="KW-0547">Nucleotide-binding</keyword>
<evidence type="ECO:0000313" key="12">
    <source>
        <dbReference type="Ensembl" id="ENSEBUP00000025248.1"/>
    </source>
</evidence>
<keyword evidence="4 10" id="KW-0067">ATP-binding</keyword>
<dbReference type="Proteomes" id="UP000694388">
    <property type="component" value="Unplaced"/>
</dbReference>
<sequence>MFVLLNQHTRHFFHRVTHELDPPSGYSTVSFTFKLDNMINGECVDGRIPCGEMPEWAIRVPGRADLLSLVLRLSLLGVVSFYAVRWAVDALDPTRRQKQEAQKQADKVMASLGVRGLRLSEYETVIATNLVDPLAMRVSWSDIAGLDSIVSDLRDTVILPIQKRSATRRSTLLQPPKGVLLFGPPGCGKTLVARATARESGCRFINLDPSSLTDKWYGESQKLTAAVFSLALKLQPTIIFIDEIDAFLRRRSSSDHEATAMMKAQFMALWDGLMTDHGNTVVVFGATNRPQDVDPAILRRLPQRYHIPPPTADQRLAILELVLKDEEVDDDVCLTSVAVATDGWAGSDLRELCREAAVARVNLVYLVLLQKRKRANLYAVTIT</sequence>
<name>A0A8C4R6W6_EPTBU</name>
<evidence type="ECO:0000256" key="7">
    <source>
        <dbReference type="ARBA" id="ARBA00038383"/>
    </source>
</evidence>
<dbReference type="CDD" id="cd19520">
    <property type="entry name" value="RecA-like_ATAD1"/>
    <property type="match status" value="1"/>
</dbReference>
<comment type="catalytic activity">
    <reaction evidence="9">
        <text>[protein]-with a C-terminal TM segment(out) + ATP + H2O = [protein]-with a C-terminal TM segment(in) + ADP + phosphate + H(+)</text>
        <dbReference type="Rhea" id="RHEA:66168"/>
        <dbReference type="Rhea" id="RHEA-COMP:16963"/>
        <dbReference type="ChEBI" id="CHEBI:15377"/>
        <dbReference type="ChEBI" id="CHEBI:15378"/>
        <dbReference type="ChEBI" id="CHEBI:30616"/>
        <dbReference type="ChEBI" id="CHEBI:43474"/>
        <dbReference type="ChEBI" id="CHEBI:90782"/>
        <dbReference type="ChEBI" id="CHEBI:456216"/>
    </reaction>
</comment>
<dbReference type="InterPro" id="IPR003959">
    <property type="entry name" value="ATPase_AAA_core"/>
</dbReference>
<protein>
    <recommendedName>
        <fullName evidence="8">Outer mitochondrial transmembrane helix translocase</fullName>
    </recommendedName>
</protein>
<dbReference type="FunFam" id="3.40.50.300:FF:000538">
    <property type="entry name" value="ATPase family AAA domain-containing protein 1"/>
    <property type="match status" value="1"/>
</dbReference>
<dbReference type="InterPro" id="IPR003593">
    <property type="entry name" value="AAA+_ATPase"/>
</dbReference>
<reference evidence="12" key="1">
    <citation type="submission" date="2025-08" db="UniProtKB">
        <authorList>
            <consortium name="Ensembl"/>
        </authorList>
    </citation>
    <scope>IDENTIFICATION</scope>
</reference>